<reference evidence="2 3" key="1">
    <citation type="submission" date="2024-01" db="EMBL/GenBank/DDBJ databases">
        <authorList>
            <person name="Allen C."/>
            <person name="Tagirdzhanova G."/>
        </authorList>
    </citation>
    <scope>NUCLEOTIDE SEQUENCE [LARGE SCALE GENOMIC DNA]</scope>
</reference>
<protein>
    <recommendedName>
        <fullName evidence="4">REJ domain-containing protein</fullName>
    </recommendedName>
</protein>
<name>A0ABP0BYQ7_9PEZI</name>
<evidence type="ECO:0000256" key="1">
    <source>
        <dbReference type="SAM" id="MobiDB-lite"/>
    </source>
</evidence>
<accession>A0ABP0BYQ7</accession>
<dbReference type="Proteomes" id="UP001642405">
    <property type="component" value="Unassembled WGS sequence"/>
</dbReference>
<dbReference type="EMBL" id="CAWUHB010000031">
    <property type="protein sequence ID" value="CAK7224738.1"/>
    <property type="molecule type" value="Genomic_DNA"/>
</dbReference>
<comment type="caution">
    <text evidence="2">The sequence shown here is derived from an EMBL/GenBank/DDBJ whole genome shotgun (WGS) entry which is preliminary data.</text>
</comment>
<organism evidence="2 3">
    <name type="scientific">Sporothrix curviconia</name>
    <dbReference type="NCBI Taxonomy" id="1260050"/>
    <lineage>
        <taxon>Eukaryota</taxon>
        <taxon>Fungi</taxon>
        <taxon>Dikarya</taxon>
        <taxon>Ascomycota</taxon>
        <taxon>Pezizomycotina</taxon>
        <taxon>Sordariomycetes</taxon>
        <taxon>Sordariomycetidae</taxon>
        <taxon>Ophiostomatales</taxon>
        <taxon>Ophiostomataceae</taxon>
        <taxon>Sporothrix</taxon>
    </lineage>
</organism>
<evidence type="ECO:0008006" key="4">
    <source>
        <dbReference type="Google" id="ProtNLM"/>
    </source>
</evidence>
<evidence type="ECO:0000313" key="2">
    <source>
        <dbReference type="EMBL" id="CAK7224738.1"/>
    </source>
</evidence>
<proteinExistence type="predicted"/>
<feature type="region of interest" description="Disordered" evidence="1">
    <location>
        <begin position="34"/>
        <end position="55"/>
    </location>
</feature>
<evidence type="ECO:0000313" key="3">
    <source>
        <dbReference type="Proteomes" id="UP001642405"/>
    </source>
</evidence>
<gene>
    <name evidence="2" type="ORF">SCUCBS95973_005619</name>
</gene>
<sequence length="81" mass="8209">MSQLDKDKLQQELSSLPLSTISTSIAASSTSTAAAASSSMPTMSSYSSSTSTSTSNPAFLSMVITGAVNEVLSSSNNYSSS</sequence>
<keyword evidence="3" id="KW-1185">Reference proteome</keyword>